<dbReference type="GO" id="GO:0048544">
    <property type="term" value="P:recognition of pollen"/>
    <property type="evidence" value="ECO:0007669"/>
    <property type="project" value="InterPro"/>
</dbReference>
<reference evidence="9" key="2">
    <citation type="submission" date="2018-05" db="EMBL/GenBank/DDBJ databases">
        <title>OmerRS3 (Oryza meridionalis Reference Sequence Version 3).</title>
        <authorList>
            <person name="Zhang J."/>
            <person name="Kudrna D."/>
            <person name="Lee S."/>
            <person name="Talag J."/>
            <person name="Welchert J."/>
            <person name="Wing R.A."/>
        </authorList>
    </citation>
    <scope>NUCLEOTIDE SEQUENCE [LARGE SCALE GENOMIC DNA]</scope>
    <source>
        <strain evidence="9">cv. OR44</strain>
    </source>
</reference>
<evidence type="ECO:0000256" key="2">
    <source>
        <dbReference type="ARBA" id="ARBA00012513"/>
    </source>
</evidence>
<dbReference type="InterPro" id="IPR000858">
    <property type="entry name" value="S_locus_glycoprot_dom"/>
</dbReference>
<dbReference type="GO" id="GO:0016020">
    <property type="term" value="C:membrane"/>
    <property type="evidence" value="ECO:0007669"/>
    <property type="project" value="UniProtKB-SubCell"/>
</dbReference>
<evidence type="ECO:0000313" key="10">
    <source>
        <dbReference type="Proteomes" id="UP000008021"/>
    </source>
</evidence>
<evidence type="ECO:0000256" key="4">
    <source>
        <dbReference type="ARBA" id="ARBA00023157"/>
    </source>
</evidence>
<proteinExistence type="predicted"/>
<dbReference type="Gramene" id="OMERI08G13020.1">
    <property type="protein sequence ID" value="OMERI08G13020.1"/>
    <property type="gene ID" value="OMERI08G13020"/>
</dbReference>
<evidence type="ECO:0000256" key="7">
    <source>
        <dbReference type="ARBA" id="ARBA00048679"/>
    </source>
</evidence>
<dbReference type="EC" id="2.7.11.1" evidence="2"/>
<accession>A0A0E0ELW0</accession>
<dbReference type="AlphaFoldDB" id="A0A0E0ELW0"/>
<keyword evidence="5" id="KW-0675">Receptor</keyword>
<comment type="catalytic activity">
    <reaction evidence="7">
        <text>L-seryl-[protein] + ATP = O-phospho-L-seryl-[protein] + ADP + H(+)</text>
        <dbReference type="Rhea" id="RHEA:17989"/>
        <dbReference type="Rhea" id="RHEA-COMP:9863"/>
        <dbReference type="Rhea" id="RHEA-COMP:11604"/>
        <dbReference type="ChEBI" id="CHEBI:15378"/>
        <dbReference type="ChEBI" id="CHEBI:29999"/>
        <dbReference type="ChEBI" id="CHEBI:30616"/>
        <dbReference type="ChEBI" id="CHEBI:83421"/>
        <dbReference type="ChEBI" id="CHEBI:456216"/>
        <dbReference type="EC" id="2.7.11.1"/>
    </reaction>
</comment>
<comment type="catalytic activity">
    <reaction evidence="6">
        <text>L-threonyl-[protein] + ATP = O-phospho-L-threonyl-[protein] + ADP + H(+)</text>
        <dbReference type="Rhea" id="RHEA:46608"/>
        <dbReference type="Rhea" id="RHEA-COMP:11060"/>
        <dbReference type="Rhea" id="RHEA-COMP:11605"/>
        <dbReference type="ChEBI" id="CHEBI:15378"/>
        <dbReference type="ChEBI" id="CHEBI:30013"/>
        <dbReference type="ChEBI" id="CHEBI:30616"/>
        <dbReference type="ChEBI" id="CHEBI:61977"/>
        <dbReference type="ChEBI" id="CHEBI:456216"/>
        <dbReference type="EC" id="2.7.11.1"/>
    </reaction>
</comment>
<name>A0A0E0ELW0_9ORYZ</name>
<keyword evidence="10" id="KW-1185">Reference proteome</keyword>
<keyword evidence="3" id="KW-0732">Signal</keyword>
<dbReference type="SUPFAM" id="SSF51110">
    <property type="entry name" value="alpha-D-mannose-specific plant lectins"/>
    <property type="match status" value="1"/>
</dbReference>
<dbReference type="STRING" id="40149.A0A0E0ELW0"/>
<feature type="domain" description="S-locus glycoprotein" evidence="8">
    <location>
        <begin position="39"/>
        <end position="94"/>
    </location>
</feature>
<evidence type="ECO:0000256" key="5">
    <source>
        <dbReference type="ARBA" id="ARBA00023170"/>
    </source>
</evidence>
<dbReference type="EnsemblPlants" id="OMERI08G13020.1">
    <property type="protein sequence ID" value="OMERI08G13020.1"/>
    <property type="gene ID" value="OMERI08G13020"/>
</dbReference>
<evidence type="ECO:0000256" key="6">
    <source>
        <dbReference type="ARBA" id="ARBA00047899"/>
    </source>
</evidence>
<sequence length="103" mass="11030">MTLTVWKSPSDPSPSSVVVAMDTSGDPEVFVWNGPNKVWRSGPWDGLQFTGVPDTVTYKNLSFTFVSSAREVTYSFQVPNTSIMSRLVLNSSGAGAGGGLLQQ</sequence>
<evidence type="ECO:0000256" key="1">
    <source>
        <dbReference type="ARBA" id="ARBA00004479"/>
    </source>
</evidence>
<dbReference type="HOGENOM" id="CLU_2268091_0_0_1"/>
<dbReference type="Pfam" id="PF00954">
    <property type="entry name" value="S_locus_glycop"/>
    <property type="match status" value="1"/>
</dbReference>
<evidence type="ECO:0000259" key="8">
    <source>
        <dbReference type="Pfam" id="PF00954"/>
    </source>
</evidence>
<dbReference type="eggNOG" id="ENOG502QS2H">
    <property type="taxonomic scope" value="Eukaryota"/>
</dbReference>
<evidence type="ECO:0000256" key="3">
    <source>
        <dbReference type="ARBA" id="ARBA00022729"/>
    </source>
</evidence>
<protein>
    <recommendedName>
        <fullName evidence="2">non-specific serine/threonine protein kinase</fullName>
        <ecNumber evidence="2">2.7.11.1</ecNumber>
    </recommendedName>
</protein>
<keyword evidence="4" id="KW-1015">Disulfide bond</keyword>
<dbReference type="PANTHER" id="PTHR32444">
    <property type="entry name" value="BULB-TYPE LECTIN DOMAIN-CONTAINING PROTEIN"/>
    <property type="match status" value="1"/>
</dbReference>
<dbReference type="GO" id="GO:0004674">
    <property type="term" value="F:protein serine/threonine kinase activity"/>
    <property type="evidence" value="ECO:0007669"/>
    <property type="project" value="UniProtKB-EC"/>
</dbReference>
<reference evidence="9" key="1">
    <citation type="submission" date="2015-04" db="UniProtKB">
        <authorList>
            <consortium name="EnsemblPlants"/>
        </authorList>
    </citation>
    <scope>IDENTIFICATION</scope>
</reference>
<evidence type="ECO:0000313" key="9">
    <source>
        <dbReference type="EnsemblPlants" id="OMERI08G13020.1"/>
    </source>
</evidence>
<dbReference type="InterPro" id="IPR036426">
    <property type="entry name" value="Bulb-type_lectin_dom_sf"/>
</dbReference>
<comment type="subcellular location">
    <subcellularLocation>
        <location evidence="1">Membrane</location>
        <topology evidence="1">Single-pass type I membrane protein</topology>
    </subcellularLocation>
</comment>
<dbReference type="Proteomes" id="UP000008021">
    <property type="component" value="Chromosome 8"/>
</dbReference>
<organism evidence="9">
    <name type="scientific">Oryza meridionalis</name>
    <dbReference type="NCBI Taxonomy" id="40149"/>
    <lineage>
        <taxon>Eukaryota</taxon>
        <taxon>Viridiplantae</taxon>
        <taxon>Streptophyta</taxon>
        <taxon>Embryophyta</taxon>
        <taxon>Tracheophyta</taxon>
        <taxon>Spermatophyta</taxon>
        <taxon>Magnoliopsida</taxon>
        <taxon>Liliopsida</taxon>
        <taxon>Poales</taxon>
        <taxon>Poaceae</taxon>
        <taxon>BOP clade</taxon>
        <taxon>Oryzoideae</taxon>
        <taxon>Oryzeae</taxon>
        <taxon>Oryzinae</taxon>
        <taxon>Oryza</taxon>
    </lineage>
</organism>
<dbReference type="PANTHER" id="PTHR32444:SF183">
    <property type="entry name" value="APPLE DOMAIN-CONTAINING PROTEIN"/>
    <property type="match status" value="1"/>
</dbReference>